<evidence type="ECO:0000313" key="11">
    <source>
        <dbReference type="EMBL" id="SVE93706.1"/>
    </source>
</evidence>
<feature type="region of interest" description="Disordered" evidence="8">
    <location>
        <begin position="423"/>
        <end position="476"/>
    </location>
</feature>
<organism evidence="11">
    <name type="scientific">Scapholeberis mucronata</name>
    <dbReference type="NCBI Taxonomy" id="202097"/>
    <lineage>
        <taxon>Eukaryota</taxon>
        <taxon>Metazoa</taxon>
        <taxon>Ecdysozoa</taxon>
        <taxon>Arthropoda</taxon>
        <taxon>Crustacea</taxon>
        <taxon>Branchiopoda</taxon>
        <taxon>Diplostraca</taxon>
        <taxon>Cladocera</taxon>
        <taxon>Anomopoda</taxon>
        <taxon>Daphniidae</taxon>
        <taxon>Scapholeberis</taxon>
    </lineage>
</organism>
<feature type="chain" id="PRO_5021376471" description="PAT complex subunit CCDC47" evidence="10">
    <location>
        <begin position="28"/>
        <end position="476"/>
    </location>
</feature>
<keyword evidence="1 9" id="KW-0812">Transmembrane</keyword>
<protein>
    <recommendedName>
        <fullName evidence="6">PAT complex subunit CCDC47</fullName>
    </recommendedName>
    <alternativeName>
        <fullName evidence="7">Coiled-coil domain-containing protein 47</fullName>
    </alternativeName>
</protein>
<evidence type="ECO:0000256" key="9">
    <source>
        <dbReference type="SAM" id="Phobius"/>
    </source>
</evidence>
<sequence length="476" mass="54555">MSPVDRSHWLTIFALTLLFVSYNIANAGVNHVDIEDNEFAEFEDFEVEDFGGTTQEQKVVEQQAESNVPSPGRDSAVDDEEEATVETEDNEFEHVDEDEYEGYEKDSSSKPDLKLNEGPKITFAQLPAHLRSNWESYYLEIMILAGLFVYFFNFFLGRSKNQKIAETWFEAFKGPLKEAFALVGDDGKLENSQSGLMKESENVYLLWCSGRTSCEAVLYELRLLKRQDLVAMVVNLFKPQQDQVHVKVFMNDGDMDTFVMCLAAKKTGSRLVREMADISVYCPEKKSAADKLGLPNNFVLMSEIGEVATTLIDVRVCSLINKMPEIIESIHFSDQYSGPKQTEETAPSKMPEVKKMLIFTFNLPLKNGKSIADAVEYIRPAIMMTFYCIERVKRFRLSKESKTRADKNRQKVEEAFLKSTHAARAEAAAAKREEKRRLEKEKILQEDDPEKQRKWEEKEAKRLAKKRMPKMKAIKV</sequence>
<evidence type="ECO:0000256" key="8">
    <source>
        <dbReference type="SAM" id="MobiDB-lite"/>
    </source>
</evidence>
<dbReference type="PANTHER" id="PTHR12883:SF0">
    <property type="entry name" value="PAT COMPLEX SUBUNIT CCDC47"/>
    <property type="match status" value="1"/>
</dbReference>
<feature type="compositionally biased region" description="Basic and acidic residues" evidence="8">
    <location>
        <begin position="429"/>
        <end position="462"/>
    </location>
</feature>
<evidence type="ECO:0000256" key="10">
    <source>
        <dbReference type="SAM" id="SignalP"/>
    </source>
</evidence>
<dbReference type="GO" id="GO:0030867">
    <property type="term" value="C:rough endoplasmic reticulum membrane"/>
    <property type="evidence" value="ECO:0007669"/>
    <property type="project" value="UniProtKB-SubCell"/>
</dbReference>
<keyword evidence="3 9" id="KW-0472">Membrane</keyword>
<dbReference type="InterPro" id="IPR012879">
    <property type="entry name" value="CCDC47"/>
</dbReference>
<evidence type="ECO:0000256" key="6">
    <source>
        <dbReference type="ARBA" id="ARBA00034875"/>
    </source>
</evidence>
<evidence type="ECO:0000256" key="1">
    <source>
        <dbReference type="ARBA" id="ARBA00022692"/>
    </source>
</evidence>
<evidence type="ECO:0000256" key="3">
    <source>
        <dbReference type="ARBA" id="ARBA00023136"/>
    </source>
</evidence>
<keyword evidence="2 9" id="KW-1133">Transmembrane helix</keyword>
<dbReference type="GO" id="GO:0005509">
    <property type="term" value="F:calcium ion binding"/>
    <property type="evidence" value="ECO:0007669"/>
    <property type="project" value="InterPro"/>
</dbReference>
<dbReference type="AlphaFoldDB" id="A0A4Y7NM96"/>
<dbReference type="Pfam" id="PF07946">
    <property type="entry name" value="CCDC47"/>
    <property type="match status" value="1"/>
</dbReference>
<evidence type="ECO:0000256" key="7">
    <source>
        <dbReference type="ARBA" id="ARBA00034902"/>
    </source>
</evidence>
<feature type="compositionally biased region" description="Basic residues" evidence="8">
    <location>
        <begin position="463"/>
        <end position="476"/>
    </location>
</feature>
<feature type="compositionally biased region" description="Basic and acidic residues" evidence="8">
    <location>
        <begin position="102"/>
        <end position="114"/>
    </location>
</feature>
<evidence type="ECO:0000256" key="5">
    <source>
        <dbReference type="ARBA" id="ARBA00034746"/>
    </source>
</evidence>
<gene>
    <name evidence="11" type="primary">EOG090X08PA</name>
</gene>
<comment type="subcellular location">
    <subcellularLocation>
        <location evidence="4">Rough endoplasmic reticulum membrane</location>
        <topology evidence="4">Single-pass type I membrane protein</topology>
    </subcellularLocation>
</comment>
<keyword evidence="10" id="KW-0732">Signal</keyword>
<comment type="similarity">
    <text evidence="5">Belongs to the CCDC47 family.</text>
</comment>
<reference evidence="11" key="1">
    <citation type="submission" date="2018-08" db="EMBL/GenBank/DDBJ databases">
        <authorList>
            <person name="Cornetti L."/>
        </authorList>
    </citation>
    <scope>NUCLEOTIDE SEQUENCE</scope>
    <source>
        <strain evidence="11">BE-ASS</strain>
    </source>
</reference>
<dbReference type="PANTHER" id="PTHR12883">
    <property type="entry name" value="ADIPOCYTE-SPECIFIC PROTEIN 4-RELATED"/>
    <property type="match status" value="1"/>
</dbReference>
<feature type="signal peptide" evidence="10">
    <location>
        <begin position="1"/>
        <end position="27"/>
    </location>
</feature>
<name>A0A4Y7NM96_9CRUS</name>
<accession>A0A4Y7NM96</accession>
<feature type="compositionally biased region" description="Acidic residues" evidence="8">
    <location>
        <begin position="77"/>
        <end position="101"/>
    </location>
</feature>
<feature type="transmembrane region" description="Helical" evidence="9">
    <location>
        <begin position="137"/>
        <end position="156"/>
    </location>
</feature>
<proteinExistence type="evidence at transcript level"/>
<evidence type="ECO:0000256" key="4">
    <source>
        <dbReference type="ARBA" id="ARBA00034697"/>
    </source>
</evidence>
<dbReference type="GO" id="GO:0032469">
    <property type="term" value="P:endoplasmic reticulum calcium ion homeostasis"/>
    <property type="evidence" value="ECO:0007669"/>
    <property type="project" value="InterPro"/>
</dbReference>
<feature type="region of interest" description="Disordered" evidence="8">
    <location>
        <begin position="59"/>
        <end position="114"/>
    </location>
</feature>
<dbReference type="EMBL" id="LR024087">
    <property type="protein sequence ID" value="SVE93706.1"/>
    <property type="molecule type" value="mRNA"/>
</dbReference>
<evidence type="ECO:0000256" key="2">
    <source>
        <dbReference type="ARBA" id="ARBA00022989"/>
    </source>
</evidence>